<keyword evidence="2" id="KW-0809">Transit peptide</keyword>
<evidence type="ECO:0000313" key="10">
    <source>
        <dbReference type="Proteomes" id="UP000594454"/>
    </source>
</evidence>
<dbReference type="Pfam" id="PF07147">
    <property type="entry name" value="PDCD9"/>
    <property type="match status" value="1"/>
</dbReference>
<dbReference type="GO" id="GO:1990904">
    <property type="term" value="C:ribonucleoprotein complex"/>
    <property type="evidence" value="ECO:0007669"/>
    <property type="project" value="UniProtKB-KW"/>
</dbReference>
<dbReference type="EMBL" id="LR899013">
    <property type="protein sequence ID" value="CAD7091271.1"/>
    <property type="molecule type" value="Genomic_DNA"/>
</dbReference>
<evidence type="ECO:0000313" key="9">
    <source>
        <dbReference type="EMBL" id="CAD7091271.1"/>
    </source>
</evidence>
<dbReference type="InterPro" id="IPR010793">
    <property type="entry name" value="Ribosomal_mL37/mL65"/>
</dbReference>
<gene>
    <name evidence="9" type="ORF">HERILL_LOCUS13694</name>
</gene>
<accession>A0A7R8V1V7</accession>
<dbReference type="GO" id="GO:0003735">
    <property type="term" value="F:structural constituent of ribosome"/>
    <property type="evidence" value="ECO:0007669"/>
    <property type="project" value="InterPro"/>
</dbReference>
<evidence type="ECO:0000256" key="1">
    <source>
        <dbReference type="ARBA" id="ARBA00004173"/>
    </source>
</evidence>
<evidence type="ECO:0000256" key="4">
    <source>
        <dbReference type="ARBA" id="ARBA00023128"/>
    </source>
</evidence>
<evidence type="ECO:0000256" key="2">
    <source>
        <dbReference type="ARBA" id="ARBA00022946"/>
    </source>
</evidence>
<keyword evidence="3" id="KW-0689">Ribosomal protein</keyword>
<protein>
    <recommendedName>
        <fullName evidence="7">Large ribosomal subunit protein mL37</fullName>
    </recommendedName>
    <alternativeName>
        <fullName evidence="8">39S ribosomal protein L37, mitochondrial</fullName>
    </alternativeName>
</protein>
<dbReference type="FunCoup" id="A0A7R8V1V7">
    <property type="interactions" value="640"/>
</dbReference>
<comment type="subcellular location">
    <subcellularLocation>
        <location evidence="1">Mitochondrion</location>
    </subcellularLocation>
</comment>
<evidence type="ECO:0000256" key="3">
    <source>
        <dbReference type="ARBA" id="ARBA00022980"/>
    </source>
</evidence>
<evidence type="ECO:0000256" key="5">
    <source>
        <dbReference type="ARBA" id="ARBA00023274"/>
    </source>
</evidence>
<comment type="similarity">
    <text evidence="6">Belongs to the mitochondrion-specific ribosomal protein mL37 family.</text>
</comment>
<keyword evidence="5" id="KW-0687">Ribonucleoprotein</keyword>
<dbReference type="OrthoDB" id="5835618at2759"/>
<organism evidence="9 10">
    <name type="scientific">Hermetia illucens</name>
    <name type="common">Black soldier fly</name>
    <dbReference type="NCBI Taxonomy" id="343691"/>
    <lineage>
        <taxon>Eukaryota</taxon>
        <taxon>Metazoa</taxon>
        <taxon>Ecdysozoa</taxon>
        <taxon>Arthropoda</taxon>
        <taxon>Hexapoda</taxon>
        <taxon>Insecta</taxon>
        <taxon>Pterygota</taxon>
        <taxon>Neoptera</taxon>
        <taxon>Endopterygota</taxon>
        <taxon>Diptera</taxon>
        <taxon>Brachycera</taxon>
        <taxon>Stratiomyomorpha</taxon>
        <taxon>Stratiomyidae</taxon>
        <taxon>Hermetiinae</taxon>
        <taxon>Hermetia</taxon>
    </lineage>
</organism>
<dbReference type="OMA" id="WERGWHD"/>
<reference evidence="9 10" key="1">
    <citation type="submission" date="2020-11" db="EMBL/GenBank/DDBJ databases">
        <authorList>
            <person name="Wallbank WR R."/>
            <person name="Pardo Diaz C."/>
            <person name="Kozak K."/>
            <person name="Martin S."/>
            <person name="Jiggins C."/>
            <person name="Moest M."/>
            <person name="Warren A I."/>
            <person name="Generalovic N T."/>
            <person name="Byers J.R.P. K."/>
            <person name="Montejo-Kovacevich G."/>
            <person name="Yen C E."/>
        </authorList>
    </citation>
    <scope>NUCLEOTIDE SEQUENCE [LARGE SCALE GENOMIC DNA]</scope>
</reference>
<sequence>MRLTQKLCAQHLDYWFKQQWKRVGQRIPIDTGAQAELERLGIKVIDAKEVLQDPKPVRENFVFDKLVPDPVVIQQEKAAYVLRDENVLLEGTAQAQVLLKTIQVDGFPKNVEEKLEQAKISPSTNRNVQNAILASHLFDCEQKKTAIMKVPEKPMFVLPRNYGITDDRKNRLIISKLLFECEKLHGRSLVFQRRLGNDLKCHIHFSKDDHPLQFDFNIDTIITSKRPLDPVKDRINSDLPDIFPLKSTISIPVTKKYEIQTVFPITQSTSFPNPHTIFLHFSPLSVGNLYGTPVTDSQFQARNMLKAFSVAAARAKQLYGDNATNLEKPVVVQSVHTDGKLFHFGTYQLNTLNLDGRDGLKNYWFQKPTTELFHECKYDVGRPILTGYNSAVISYLNAFYGND</sequence>
<evidence type="ECO:0000256" key="7">
    <source>
        <dbReference type="ARBA" id="ARBA00039442"/>
    </source>
</evidence>
<dbReference type="InParanoid" id="A0A7R8V1V7"/>
<evidence type="ECO:0000256" key="8">
    <source>
        <dbReference type="ARBA" id="ARBA00041617"/>
    </source>
</evidence>
<name>A0A7R8V1V7_HERIL</name>
<evidence type="ECO:0000256" key="6">
    <source>
        <dbReference type="ARBA" id="ARBA00037985"/>
    </source>
</evidence>
<dbReference type="GO" id="GO:0005739">
    <property type="term" value="C:mitochondrion"/>
    <property type="evidence" value="ECO:0007669"/>
    <property type="project" value="UniProtKB-SubCell"/>
</dbReference>
<keyword evidence="10" id="KW-1185">Reference proteome</keyword>
<dbReference type="GO" id="GO:0006412">
    <property type="term" value="P:translation"/>
    <property type="evidence" value="ECO:0007669"/>
    <property type="project" value="InterPro"/>
</dbReference>
<dbReference type="AlphaFoldDB" id="A0A7R8V1V7"/>
<dbReference type="Proteomes" id="UP000594454">
    <property type="component" value="Chromosome 5"/>
</dbReference>
<keyword evidence="4" id="KW-0496">Mitochondrion</keyword>
<dbReference type="GO" id="GO:0005840">
    <property type="term" value="C:ribosome"/>
    <property type="evidence" value="ECO:0007669"/>
    <property type="project" value="UniProtKB-KW"/>
</dbReference>
<dbReference type="PANTHER" id="PTHR15889:SF2">
    <property type="entry name" value="LARGE RIBOSOMAL SUBUNIT PROTEIN ML37"/>
    <property type="match status" value="1"/>
</dbReference>
<proteinExistence type="inferred from homology"/>
<dbReference type="InterPro" id="IPR052482">
    <property type="entry name" value="mtLSU_mL37"/>
</dbReference>
<dbReference type="PANTHER" id="PTHR15889">
    <property type="entry name" value="MITOCHONDRIAL RIBOSOMAL PROTEIN L37"/>
    <property type="match status" value="1"/>
</dbReference>